<dbReference type="PIRSF" id="PIRSF010260">
    <property type="entry name" value="UCP010260"/>
    <property type="match status" value="1"/>
</dbReference>
<name>A0ABW0GKL8_9MICO</name>
<dbReference type="Pfam" id="PF09348">
    <property type="entry name" value="DUF1990"/>
    <property type="match status" value="1"/>
</dbReference>
<reference evidence="3" key="1">
    <citation type="journal article" date="2019" name="Int. J. Syst. Evol. Microbiol.">
        <title>The Global Catalogue of Microorganisms (GCM) 10K type strain sequencing project: providing services to taxonomists for standard genome sequencing and annotation.</title>
        <authorList>
            <consortium name="The Broad Institute Genomics Platform"/>
            <consortium name="The Broad Institute Genome Sequencing Center for Infectious Disease"/>
            <person name="Wu L."/>
            <person name="Ma J."/>
        </authorList>
    </citation>
    <scope>NUCLEOTIDE SEQUENCE [LARGE SCALE GENOMIC DNA]</scope>
    <source>
        <strain evidence="3">CCUG 43114</strain>
    </source>
</reference>
<accession>A0ABW0GKL8</accession>
<protein>
    <submittedName>
        <fullName evidence="2">DUF1990 family protein</fullName>
    </submittedName>
</protein>
<dbReference type="InterPro" id="IPR014457">
    <property type="entry name" value="UCP010260"/>
</dbReference>
<dbReference type="InterPro" id="IPR018960">
    <property type="entry name" value="DUF1990"/>
</dbReference>
<organism evidence="2 3">
    <name type="scientific">Aquipuribacter nitratireducens</name>
    <dbReference type="NCBI Taxonomy" id="650104"/>
    <lineage>
        <taxon>Bacteria</taxon>
        <taxon>Bacillati</taxon>
        <taxon>Actinomycetota</taxon>
        <taxon>Actinomycetes</taxon>
        <taxon>Micrococcales</taxon>
        <taxon>Intrasporangiaceae</taxon>
        <taxon>Aquipuribacter</taxon>
    </lineage>
</organism>
<dbReference type="PANTHER" id="PTHR34202:SF1">
    <property type="entry name" value="UPF0548 PROTEIN"/>
    <property type="match status" value="1"/>
</dbReference>
<comment type="caution">
    <text evidence="2">The sequence shown here is derived from an EMBL/GenBank/DDBJ whole genome shotgun (WGS) entry which is preliminary data.</text>
</comment>
<sequence length="164" mass="17515">MTSSTARHRTRRTLTRGILVGHGTDAFERAAQRLMTWQVHRDSGLAVDASAPRAAPGVTVRLTLRLGPLRVVAPCRVVGVCAEATERGFTYETLPGHPEDGVEHFRVSLGPDGTVRAVVHAESRPASALARAGGPVTLLLQRRQTDRYLRALRGRAGGGVSPPG</sequence>
<evidence type="ECO:0000259" key="1">
    <source>
        <dbReference type="Pfam" id="PF09348"/>
    </source>
</evidence>
<dbReference type="PANTHER" id="PTHR34202">
    <property type="entry name" value="UPF0548 PROTEIN"/>
    <property type="match status" value="1"/>
</dbReference>
<proteinExistence type="predicted"/>
<evidence type="ECO:0000313" key="2">
    <source>
        <dbReference type="EMBL" id="MFC5380058.1"/>
    </source>
</evidence>
<gene>
    <name evidence="2" type="ORF">ACFPJ6_04580</name>
</gene>
<dbReference type="Proteomes" id="UP001596122">
    <property type="component" value="Unassembled WGS sequence"/>
</dbReference>
<evidence type="ECO:0000313" key="3">
    <source>
        <dbReference type="Proteomes" id="UP001596122"/>
    </source>
</evidence>
<dbReference type="RefSeq" id="WP_340271361.1">
    <property type="nucleotide sequence ID" value="NZ_JBBEOG010000011.1"/>
</dbReference>
<dbReference type="EMBL" id="JBHSLD010000004">
    <property type="protein sequence ID" value="MFC5380058.1"/>
    <property type="molecule type" value="Genomic_DNA"/>
</dbReference>
<feature type="domain" description="DUF1990" evidence="1">
    <location>
        <begin position="14"/>
        <end position="151"/>
    </location>
</feature>
<keyword evidence="3" id="KW-1185">Reference proteome</keyword>